<dbReference type="Proteomes" id="UP000595841">
    <property type="component" value="Chromosome"/>
</dbReference>
<reference evidence="1 2" key="1">
    <citation type="submission" date="2021-01" db="EMBL/GenBank/DDBJ databases">
        <title>Whole genome sequence of Paenibacillus sonchi LMG 24727 for comparative genomics.</title>
        <authorList>
            <person name="Lee G."/>
            <person name="Kim M.-J."/>
            <person name="Lim K."/>
            <person name="Shin J.-H."/>
        </authorList>
    </citation>
    <scope>NUCLEOTIDE SEQUENCE [LARGE SCALE GENOMIC DNA]</scope>
    <source>
        <strain evidence="1 2">LMG 24727</strain>
    </source>
</reference>
<evidence type="ECO:0000313" key="1">
    <source>
        <dbReference type="EMBL" id="QQZ60834.1"/>
    </source>
</evidence>
<sequence length="39" mass="4326">MKKSLAKYTSSALAASARFFVSIMKPAFHSPEAPKELRK</sequence>
<gene>
    <name evidence="1" type="ORF">JI735_31040</name>
</gene>
<name>A0A974SCY8_9BACL</name>
<protein>
    <submittedName>
        <fullName evidence="1">Cyclic lactone autoinducer peptide</fullName>
    </submittedName>
</protein>
<proteinExistence type="predicted"/>
<evidence type="ECO:0000313" key="2">
    <source>
        <dbReference type="Proteomes" id="UP000595841"/>
    </source>
</evidence>
<dbReference type="AlphaFoldDB" id="A0A974SCY8"/>
<dbReference type="EMBL" id="CP068595">
    <property type="protein sequence ID" value="QQZ60834.1"/>
    <property type="molecule type" value="Genomic_DNA"/>
</dbReference>
<organism evidence="1 2">
    <name type="scientific">Paenibacillus sonchi</name>
    <dbReference type="NCBI Taxonomy" id="373687"/>
    <lineage>
        <taxon>Bacteria</taxon>
        <taxon>Bacillati</taxon>
        <taxon>Bacillota</taxon>
        <taxon>Bacilli</taxon>
        <taxon>Bacillales</taxon>
        <taxon>Paenibacillaceae</taxon>
        <taxon>Paenibacillus</taxon>
        <taxon>Paenibacillus sonchi group</taxon>
    </lineage>
</organism>
<dbReference type="KEGG" id="pson:JI735_31040"/>
<accession>A0A974SCY8</accession>
<keyword evidence="2" id="KW-1185">Reference proteome</keyword>